<protein>
    <submittedName>
        <fullName evidence="2">Uncharacterized protein</fullName>
    </submittedName>
</protein>
<evidence type="ECO:0000313" key="2">
    <source>
        <dbReference type="EMBL" id="MCM2437471.1"/>
    </source>
</evidence>
<sequence>MKYVWTLLASIVIVIFWMWYAFQEKYATLSKNIPLIDQINNWQNWLLIMGFLGVCVLVISIVFKNKQIALTALVIEIIFASFIITTKATTVDQNDSQYARVSKNNGKYQTISTSKIKYLATQNNKYLVYVYTDKNMLATKVTRLVKAQGYLLRIYKVKPNANLNQLIFGNTQPNALIINGAQLIIVGQESLLKVADNKMLKTIENYYQ</sequence>
<keyword evidence="1" id="KW-0472">Membrane</keyword>
<keyword evidence="1" id="KW-1133">Transmembrane helix</keyword>
<feature type="transmembrane region" description="Helical" evidence="1">
    <location>
        <begin position="5"/>
        <end position="22"/>
    </location>
</feature>
<proteinExistence type="predicted"/>
<feature type="transmembrane region" description="Helical" evidence="1">
    <location>
        <begin position="68"/>
        <end position="86"/>
    </location>
</feature>
<comment type="caution">
    <text evidence="2">The sequence shown here is derived from an EMBL/GenBank/DDBJ whole genome shotgun (WGS) entry which is preliminary data.</text>
</comment>
<keyword evidence="3" id="KW-1185">Reference proteome</keyword>
<organism evidence="2 3">
    <name type="scientific">Periweissella beninensis</name>
    <dbReference type="NCBI Taxonomy" id="504936"/>
    <lineage>
        <taxon>Bacteria</taxon>
        <taxon>Bacillati</taxon>
        <taxon>Bacillota</taxon>
        <taxon>Bacilli</taxon>
        <taxon>Lactobacillales</taxon>
        <taxon>Lactobacillaceae</taxon>
        <taxon>Periweissella</taxon>
    </lineage>
</organism>
<accession>A0ABT0VI22</accession>
<dbReference type="Proteomes" id="UP001057481">
    <property type="component" value="Unassembled WGS sequence"/>
</dbReference>
<evidence type="ECO:0000313" key="3">
    <source>
        <dbReference type="Proteomes" id="UP001057481"/>
    </source>
</evidence>
<keyword evidence="1" id="KW-0812">Transmembrane</keyword>
<feature type="transmembrane region" description="Helical" evidence="1">
    <location>
        <begin position="42"/>
        <end position="63"/>
    </location>
</feature>
<dbReference type="EMBL" id="JAGMVS010000064">
    <property type="protein sequence ID" value="MCM2437471.1"/>
    <property type="molecule type" value="Genomic_DNA"/>
</dbReference>
<evidence type="ECO:0000256" key="1">
    <source>
        <dbReference type="SAM" id="Phobius"/>
    </source>
</evidence>
<name>A0ABT0VI22_9LACO</name>
<reference evidence="2" key="1">
    <citation type="submission" date="2021-04" db="EMBL/GenBank/DDBJ databases">
        <title>Taxonomic assessment of Weissella genus.</title>
        <authorList>
            <person name="Fanelli F."/>
            <person name="Chieffi D."/>
            <person name="Dell'Aquila A."/>
            <person name="Gyu-Sung C."/>
            <person name="Franz C.M.A.P."/>
            <person name="Fusco V."/>
        </authorList>
    </citation>
    <scope>NUCLEOTIDE SEQUENCE</scope>
    <source>
        <strain evidence="2">LMG 25373</strain>
    </source>
</reference>
<dbReference type="RefSeq" id="WP_205143571.1">
    <property type="nucleotide sequence ID" value="NZ_JAFBDN010000007.1"/>
</dbReference>
<gene>
    <name evidence="2" type="ORF">KAK10_06070</name>
</gene>